<sequence length="92" mass="10703">MDEYPPFEDLINSTECQFMWAICHNVNLRNGNVKSESDVKVHFQPTGLNSVSRLRKAKKYDWKDSNLALFGSDTEKQVKIMDLKKVNKLKKI</sequence>
<dbReference type="Proteomes" id="UP001217089">
    <property type="component" value="Unassembled WGS sequence"/>
</dbReference>
<comment type="caution">
    <text evidence="1">The sequence shown here is derived from an EMBL/GenBank/DDBJ whole genome shotgun (WGS) entry which is preliminary data.</text>
</comment>
<evidence type="ECO:0000313" key="2">
    <source>
        <dbReference type="Proteomes" id="UP001217089"/>
    </source>
</evidence>
<name>A0ABQ9E781_TEGGR</name>
<reference evidence="1 2" key="1">
    <citation type="submission" date="2022-12" db="EMBL/GenBank/DDBJ databases">
        <title>Chromosome-level genome of Tegillarca granosa.</title>
        <authorList>
            <person name="Kim J."/>
        </authorList>
    </citation>
    <scope>NUCLEOTIDE SEQUENCE [LARGE SCALE GENOMIC DNA]</scope>
    <source>
        <strain evidence="1">Teg-2019</strain>
        <tissue evidence="1">Adductor muscle</tissue>
    </source>
</reference>
<keyword evidence="2" id="KW-1185">Reference proteome</keyword>
<dbReference type="EMBL" id="JARBDR010000918">
    <property type="protein sequence ID" value="KAJ8301209.1"/>
    <property type="molecule type" value="Genomic_DNA"/>
</dbReference>
<accession>A0ABQ9E781</accession>
<evidence type="ECO:0000313" key="1">
    <source>
        <dbReference type="EMBL" id="KAJ8301209.1"/>
    </source>
</evidence>
<protein>
    <submittedName>
        <fullName evidence="1">Uncharacterized protein</fullName>
    </submittedName>
</protein>
<gene>
    <name evidence="1" type="ORF">KUTeg_020196</name>
</gene>
<organism evidence="1 2">
    <name type="scientific">Tegillarca granosa</name>
    <name type="common">Malaysian cockle</name>
    <name type="synonym">Anadara granosa</name>
    <dbReference type="NCBI Taxonomy" id="220873"/>
    <lineage>
        <taxon>Eukaryota</taxon>
        <taxon>Metazoa</taxon>
        <taxon>Spiralia</taxon>
        <taxon>Lophotrochozoa</taxon>
        <taxon>Mollusca</taxon>
        <taxon>Bivalvia</taxon>
        <taxon>Autobranchia</taxon>
        <taxon>Pteriomorphia</taxon>
        <taxon>Arcoida</taxon>
        <taxon>Arcoidea</taxon>
        <taxon>Arcidae</taxon>
        <taxon>Tegillarca</taxon>
    </lineage>
</organism>
<proteinExistence type="predicted"/>